<dbReference type="RefSeq" id="WP_193316387.1">
    <property type="nucleotide sequence ID" value="NZ_WEKV01000008.1"/>
</dbReference>
<evidence type="ECO:0000256" key="1">
    <source>
        <dbReference type="SAM" id="MobiDB-lite"/>
    </source>
</evidence>
<feature type="region of interest" description="Disordered" evidence="1">
    <location>
        <begin position="1"/>
        <end position="21"/>
    </location>
</feature>
<dbReference type="EMBL" id="WEKV01000008">
    <property type="protein sequence ID" value="KAB7786028.1"/>
    <property type="molecule type" value="Genomic_DNA"/>
</dbReference>
<sequence length="524" mass="52884">MSSSPTKTTTTSNQTRDPYAPAIPTLQKILSEANNVYDSGVGSQVYQGDRVAGLGGTTRSGLDYITNNAGAGMGAAQASDNYLTNNLANGGATAATQAATSGLMSVPGVDTSGIAGAAARMSDPNSIAATTGRAIAGGAYNLDASGYQSLNAGLAGPPQTQRSLQDVADGKYLGGANPYLDSIVSRAQNEAATKVAQSFSASGRYGSGRFVGAQADAVANVGTNLRYQDYEAERARQAQAASAIDNGLLARTGASAGLLGAINDTRTANAGQAVTGANLASSAAQQGLAGQQALASVQQANNAQRIGQYGAALSGAQSDRAAALSGLGAVAQSRTNLLAPGQTLATTGAIYDTAAQQQIDAERQKFAEAQQAPWKQIGLLAELGLPIAGAGGTASGTETKITPQPSVFQQALGGLSTGIGLLGQTGAFPTAAAGAGSAGWLSSLLPTLALSDERAKENVVEVGATHDGQPLYSYNYRGDRTPQVGLLAQDVARRDPGAVAMRPDGLLAVDYRRALAPSMWEARR</sequence>
<evidence type="ECO:0000313" key="3">
    <source>
        <dbReference type="EMBL" id="KAB7786028.1"/>
    </source>
</evidence>
<comment type="caution">
    <text evidence="3">The sequence shown here is derived from an EMBL/GenBank/DDBJ whole genome shotgun (WGS) entry which is preliminary data.</text>
</comment>
<dbReference type="Proteomes" id="UP000469949">
    <property type="component" value="Unassembled WGS sequence"/>
</dbReference>
<evidence type="ECO:0000313" key="4">
    <source>
        <dbReference type="Proteomes" id="UP000469949"/>
    </source>
</evidence>
<dbReference type="AlphaFoldDB" id="A0A833J7B7"/>
<feature type="compositionally biased region" description="Low complexity" evidence="1">
    <location>
        <begin position="1"/>
        <end position="15"/>
    </location>
</feature>
<accession>A0A833J7B7</accession>
<name>A0A833J7B7_9HYPH</name>
<evidence type="ECO:0000259" key="2">
    <source>
        <dbReference type="Pfam" id="PF13884"/>
    </source>
</evidence>
<dbReference type="Pfam" id="PF13884">
    <property type="entry name" value="Peptidase_S74"/>
    <property type="match status" value="1"/>
</dbReference>
<organism evidence="3 4">
    <name type="scientific">Methylorubrum populi</name>
    <dbReference type="NCBI Taxonomy" id="223967"/>
    <lineage>
        <taxon>Bacteria</taxon>
        <taxon>Pseudomonadati</taxon>
        <taxon>Pseudomonadota</taxon>
        <taxon>Alphaproteobacteria</taxon>
        <taxon>Hyphomicrobiales</taxon>
        <taxon>Methylobacteriaceae</taxon>
        <taxon>Methylorubrum</taxon>
    </lineage>
</organism>
<feature type="domain" description="Peptidase S74" evidence="2">
    <location>
        <begin position="451"/>
        <end position="496"/>
    </location>
</feature>
<dbReference type="InterPro" id="IPR030392">
    <property type="entry name" value="S74_ICA"/>
</dbReference>
<protein>
    <recommendedName>
        <fullName evidence="2">Peptidase S74 domain-containing protein</fullName>
    </recommendedName>
</protein>
<reference evidence="3 4" key="1">
    <citation type="submission" date="2019-10" db="EMBL/GenBank/DDBJ databases">
        <title>Draft Genome Sequence of the Caffeine Degrading Methylotroph Methylorubrum populi PINKEL.</title>
        <authorList>
            <person name="Dawson S.C."/>
            <person name="Zhang X."/>
            <person name="Wright M.E."/>
            <person name="Sharma G."/>
            <person name="Langner J.T."/>
            <person name="Ditty J.L."/>
            <person name="Subuyuj G.A."/>
        </authorList>
    </citation>
    <scope>NUCLEOTIDE SEQUENCE [LARGE SCALE GENOMIC DNA]</scope>
    <source>
        <strain evidence="3 4">Pinkel</strain>
    </source>
</reference>
<proteinExistence type="predicted"/>
<gene>
    <name evidence="3" type="ORF">F8B43_1429</name>
</gene>